<name>A0A8S5M8L9_9CAUD</name>
<feature type="region of interest" description="Disordered" evidence="1">
    <location>
        <begin position="155"/>
        <end position="188"/>
    </location>
</feature>
<proteinExistence type="predicted"/>
<dbReference type="EMBL" id="BK014849">
    <property type="protein sequence ID" value="DAD78705.1"/>
    <property type="molecule type" value="Genomic_DNA"/>
</dbReference>
<evidence type="ECO:0000256" key="1">
    <source>
        <dbReference type="SAM" id="MobiDB-lite"/>
    </source>
</evidence>
<evidence type="ECO:0000313" key="2">
    <source>
        <dbReference type="EMBL" id="DAD78705.1"/>
    </source>
</evidence>
<reference evidence="2" key="1">
    <citation type="journal article" date="2021" name="Proc. Natl. Acad. Sci. U.S.A.">
        <title>A Catalog of Tens of Thousands of Viruses from Human Metagenomes Reveals Hidden Associations with Chronic Diseases.</title>
        <authorList>
            <person name="Tisza M.J."/>
            <person name="Buck C.B."/>
        </authorList>
    </citation>
    <scope>NUCLEOTIDE SEQUENCE</scope>
    <source>
        <strain evidence="2">CtB3v5</strain>
    </source>
</reference>
<accession>A0A8S5M8L9</accession>
<organism evidence="2">
    <name type="scientific">Siphoviridae sp. ctB3v5</name>
    <dbReference type="NCBI Taxonomy" id="2826186"/>
    <lineage>
        <taxon>Viruses</taxon>
        <taxon>Duplodnaviria</taxon>
        <taxon>Heunggongvirae</taxon>
        <taxon>Uroviricota</taxon>
        <taxon>Caudoviricetes</taxon>
    </lineage>
</organism>
<feature type="compositionally biased region" description="Polar residues" evidence="1">
    <location>
        <begin position="178"/>
        <end position="188"/>
    </location>
</feature>
<sequence>MAKETCRIKNRSAGIAVYRIPELGIRRSFAPGEIKEIPIDELEKLTYQAGGLAILSNFLQILDEEELKKTGIHTEPEYFMSEEDVVKLIKEGSVDEFLDCLDFAPPGVIDLIKQLSVSIPLTDMNKRLALKNKIGFDIDAALRHIMEEHEDDVVASDTPKRRVQKETPVVEEKRRTTTPKYNVISTKE</sequence>
<protein>
    <submittedName>
        <fullName evidence="2">Uncharacterized protein</fullName>
    </submittedName>
</protein>
<feature type="compositionally biased region" description="Basic and acidic residues" evidence="1">
    <location>
        <begin position="158"/>
        <end position="175"/>
    </location>
</feature>